<dbReference type="EC" id="2.9.1.3" evidence="2"/>
<comment type="catalytic activity">
    <reaction evidence="2">
        <text>5-methylaminomethyl-2-thiouridine(34) in tRNA + (2E)-geranyl diphosphate = 5-methylaminomethyl-S-(2E)-geranyl-thiouridine(34) in tRNA + diphosphate</text>
        <dbReference type="Rhea" id="RHEA:14085"/>
        <dbReference type="Rhea" id="RHEA-COMP:10195"/>
        <dbReference type="Rhea" id="RHEA-COMP:14654"/>
        <dbReference type="ChEBI" id="CHEBI:33019"/>
        <dbReference type="ChEBI" id="CHEBI:58057"/>
        <dbReference type="ChEBI" id="CHEBI:74455"/>
        <dbReference type="ChEBI" id="CHEBI:140632"/>
    </reaction>
</comment>
<reference evidence="4 5" key="1">
    <citation type="submission" date="2017-01" db="EMBL/GenBank/DDBJ databases">
        <title>Draft genome sequence of Pseudomonas pachastrellae type strain CCUG 46540T from a deep sea.</title>
        <authorList>
            <person name="Gomila M."/>
            <person name="Mulet M."/>
            <person name="Lalucat J."/>
            <person name="Garcia-Valdes E."/>
        </authorList>
    </citation>
    <scope>NUCLEOTIDE SEQUENCE [LARGE SCALE GENOMIC DNA]</scope>
    <source>
        <strain evidence="4 5">CCUG 46540</strain>
    </source>
</reference>
<dbReference type="PROSITE" id="PS50206">
    <property type="entry name" value="RHODANESE_3"/>
    <property type="match status" value="1"/>
</dbReference>
<protein>
    <recommendedName>
        <fullName evidence="2">tRNA 2-selenouridine synthase</fullName>
        <ecNumber evidence="2">2.9.1.3</ecNumber>
    </recommendedName>
</protein>
<feature type="domain" description="Rhodanese" evidence="3">
    <location>
        <begin position="12"/>
        <end position="135"/>
    </location>
</feature>
<dbReference type="InterPro" id="IPR017582">
    <property type="entry name" value="SelU"/>
</dbReference>
<dbReference type="CDD" id="cd01520">
    <property type="entry name" value="RHOD_YbbB"/>
    <property type="match status" value="1"/>
</dbReference>
<comment type="similarity">
    <text evidence="2">Belongs to the SelU family.</text>
</comment>
<dbReference type="GO" id="GO:0016765">
    <property type="term" value="F:transferase activity, transferring alkyl or aryl (other than methyl) groups"/>
    <property type="evidence" value="ECO:0007669"/>
    <property type="project" value="UniProtKB-UniRule"/>
</dbReference>
<proteinExistence type="inferred from homology"/>
<dbReference type="InterPro" id="IPR001763">
    <property type="entry name" value="Rhodanese-like_dom"/>
</dbReference>
<accession>A0A1S8DHJ8</accession>
<comment type="function">
    <text evidence="2">Involved in the post-transcriptional modification of the uridine at the wobble position (U34) of tRNA(Lys), tRNA(Glu) and tRNA(Gln). Catalyzes the conversion of 2-thiouridine (S2U-RNA) to 2-selenouridine (Se2U-RNA). Acts in a two-step process involving geranylation of 2-thiouridine (S2U) to S-geranyl-2-thiouridine (geS2U) and subsequent selenation of the latter derivative to 2-selenouridine (Se2U) in the tRNA chain.</text>
</comment>
<dbReference type="GO" id="GO:0043828">
    <property type="term" value="F:tRNA 2-selenouridine synthase activity"/>
    <property type="evidence" value="ECO:0007669"/>
    <property type="project" value="UniProtKB-EC"/>
</dbReference>
<gene>
    <name evidence="2" type="primary">selU</name>
    <name evidence="4" type="ORF">BXT89_10385</name>
</gene>
<dbReference type="SUPFAM" id="SSF52540">
    <property type="entry name" value="P-loop containing nucleoside triphosphate hydrolases"/>
    <property type="match status" value="1"/>
</dbReference>
<dbReference type="HAMAP" id="MF_01622">
    <property type="entry name" value="tRNA_sel_U_synth"/>
    <property type="match status" value="1"/>
</dbReference>
<dbReference type="Pfam" id="PF26341">
    <property type="entry name" value="AAA_SelU"/>
    <property type="match status" value="1"/>
</dbReference>
<comment type="catalytic activity">
    <reaction evidence="2">
        <text>5-methylaminomethyl-2-(Se-phospho)selenouridine(34) in tRNA + H2O = 5-methylaminomethyl-2-selenouridine(34) in tRNA + phosphate</text>
        <dbReference type="Rhea" id="RHEA:60176"/>
        <dbReference type="Rhea" id="RHEA-COMP:10196"/>
        <dbReference type="Rhea" id="RHEA-COMP:15523"/>
        <dbReference type="ChEBI" id="CHEBI:15377"/>
        <dbReference type="ChEBI" id="CHEBI:43474"/>
        <dbReference type="ChEBI" id="CHEBI:82743"/>
        <dbReference type="ChEBI" id="CHEBI:143702"/>
    </reaction>
</comment>
<dbReference type="NCBIfam" id="NF008750">
    <property type="entry name" value="PRK11784.1-2"/>
    <property type="match status" value="1"/>
</dbReference>
<dbReference type="OrthoDB" id="9808735at2"/>
<dbReference type="NCBIfam" id="TIGR03167">
    <property type="entry name" value="tRNA_sel_U_synt"/>
    <property type="match status" value="1"/>
</dbReference>
<dbReference type="AlphaFoldDB" id="A0A1S8DHJ8"/>
<evidence type="ECO:0000313" key="5">
    <source>
        <dbReference type="Proteomes" id="UP000242847"/>
    </source>
</evidence>
<evidence type="ECO:0000259" key="3">
    <source>
        <dbReference type="PROSITE" id="PS50206"/>
    </source>
</evidence>
<dbReference type="GO" id="GO:0002098">
    <property type="term" value="P:tRNA wobble uridine modification"/>
    <property type="evidence" value="ECO:0007669"/>
    <property type="project" value="UniProtKB-UniRule"/>
</dbReference>
<dbReference type="PANTHER" id="PTHR30401:SF0">
    <property type="entry name" value="TRNA 2-SELENOURIDINE SYNTHASE"/>
    <property type="match status" value="1"/>
</dbReference>
<dbReference type="InterPro" id="IPR036873">
    <property type="entry name" value="Rhodanese-like_dom_sf"/>
</dbReference>
<feature type="active site" description="S-selanylcysteine intermediate" evidence="2">
    <location>
        <position position="95"/>
    </location>
</feature>
<comment type="catalytic activity">
    <reaction evidence="2">
        <text>5-methylaminomethyl-S-(2E)-geranyl-thiouridine(34) in tRNA + selenophosphate + H(+) = 5-methylaminomethyl-2-(Se-phospho)selenouridine(34) in tRNA + (2E)-thiogeraniol</text>
        <dbReference type="Rhea" id="RHEA:60172"/>
        <dbReference type="Rhea" id="RHEA-COMP:14654"/>
        <dbReference type="Rhea" id="RHEA-COMP:15523"/>
        <dbReference type="ChEBI" id="CHEBI:15378"/>
        <dbReference type="ChEBI" id="CHEBI:16144"/>
        <dbReference type="ChEBI" id="CHEBI:140632"/>
        <dbReference type="ChEBI" id="CHEBI:143702"/>
        <dbReference type="ChEBI" id="CHEBI:143703"/>
    </reaction>
</comment>
<name>A0A1S8DHJ8_9GAMM</name>
<evidence type="ECO:0000313" key="4">
    <source>
        <dbReference type="EMBL" id="ONM43867.1"/>
    </source>
</evidence>
<dbReference type="NCBIfam" id="NF008751">
    <property type="entry name" value="PRK11784.1-3"/>
    <property type="match status" value="1"/>
</dbReference>
<dbReference type="InterPro" id="IPR027417">
    <property type="entry name" value="P-loop_NTPase"/>
</dbReference>
<dbReference type="SMART" id="SM00450">
    <property type="entry name" value="RHOD"/>
    <property type="match status" value="1"/>
</dbReference>
<organism evidence="4 5">
    <name type="scientific">Halopseudomonas pachastrellae</name>
    <dbReference type="NCBI Taxonomy" id="254161"/>
    <lineage>
        <taxon>Bacteria</taxon>
        <taxon>Pseudomonadati</taxon>
        <taxon>Pseudomonadota</taxon>
        <taxon>Gammaproteobacteria</taxon>
        <taxon>Pseudomonadales</taxon>
        <taxon>Pseudomonadaceae</taxon>
        <taxon>Halopseudomonas</taxon>
    </lineage>
</organism>
<evidence type="ECO:0000256" key="1">
    <source>
        <dbReference type="ARBA" id="ARBA00023266"/>
    </source>
</evidence>
<dbReference type="RefSeq" id="WP_083727389.1">
    <property type="nucleotide sequence ID" value="NZ_FOUD01000015.1"/>
</dbReference>
<keyword evidence="2" id="KW-0808">Transferase</keyword>
<comment type="caution">
    <text evidence="4">The sequence shown here is derived from an EMBL/GenBank/DDBJ whole genome shotgun (WGS) entry which is preliminary data.</text>
</comment>
<dbReference type="Proteomes" id="UP000242847">
    <property type="component" value="Unassembled WGS sequence"/>
</dbReference>
<dbReference type="EMBL" id="MUBC01000020">
    <property type="protein sequence ID" value="ONM43867.1"/>
    <property type="molecule type" value="Genomic_DNA"/>
</dbReference>
<keyword evidence="5" id="KW-1185">Reference proteome</keyword>
<comment type="catalytic activity">
    <reaction evidence="2">
        <text>5-methylaminomethyl-2-thiouridine(34) in tRNA + selenophosphate + (2E)-geranyl diphosphate + H2O + H(+) = 5-methylaminomethyl-2-selenouridine(34) in tRNA + (2E)-thiogeraniol + phosphate + diphosphate</text>
        <dbReference type="Rhea" id="RHEA:42716"/>
        <dbReference type="Rhea" id="RHEA-COMP:10195"/>
        <dbReference type="Rhea" id="RHEA-COMP:10196"/>
        <dbReference type="ChEBI" id="CHEBI:15377"/>
        <dbReference type="ChEBI" id="CHEBI:15378"/>
        <dbReference type="ChEBI" id="CHEBI:16144"/>
        <dbReference type="ChEBI" id="CHEBI:33019"/>
        <dbReference type="ChEBI" id="CHEBI:43474"/>
        <dbReference type="ChEBI" id="CHEBI:58057"/>
        <dbReference type="ChEBI" id="CHEBI:74455"/>
        <dbReference type="ChEBI" id="CHEBI:82743"/>
        <dbReference type="ChEBI" id="CHEBI:143703"/>
        <dbReference type="EC" id="2.9.1.3"/>
    </reaction>
</comment>
<dbReference type="InterPro" id="IPR058840">
    <property type="entry name" value="AAA_SelU"/>
</dbReference>
<dbReference type="PANTHER" id="PTHR30401">
    <property type="entry name" value="TRNA 2-SELENOURIDINE SYNTHASE"/>
    <property type="match status" value="1"/>
</dbReference>
<keyword evidence="1 2" id="KW-0711">Selenium</keyword>
<comment type="subunit">
    <text evidence="2">Monomer.</text>
</comment>
<sequence>MRDNTEDFRQLFLQNVPLMDVRAPIEFGKGAFPQAVNLPLMNDSERQKVGTQYKQQGQAAAIELGHQLVRGKLKAARIDAWLAHVQAAPEGYLYCFRGGLRSQLVQQWLSDAGVQYPRVIGGYKAMRRFLIDTLDAAALECNPILVAGMTGTGKTEVISALDNSLDLEGHAHHRGSSFGRHATPQPGQIDFENHLAIAALKVRAAGHSRLVLEDEGRIVGSCSVPLTLYRVMQEAPLVWLEDSFENRVTRILGDYVINMQGEYAALHPSDAQAGFSAFAEYLLGSLQRIHKRLGGERYQQLDGLMREALEIQQRTGDVQAHRRWIESLLIHYYDPMYVYQRESKDPRVVFSGEQQAVTEWLREHCISE</sequence>
<dbReference type="Gene3D" id="3.40.250.10">
    <property type="entry name" value="Rhodanese-like domain"/>
    <property type="match status" value="1"/>
</dbReference>
<dbReference type="STRING" id="254161.SAMN05216256_115102"/>
<evidence type="ECO:0000256" key="2">
    <source>
        <dbReference type="HAMAP-Rule" id="MF_01622"/>
    </source>
</evidence>
<dbReference type="SUPFAM" id="SSF52821">
    <property type="entry name" value="Rhodanese/Cell cycle control phosphatase"/>
    <property type="match status" value="1"/>
</dbReference>